<dbReference type="AlphaFoldDB" id="A0A8X7N381"/>
<reference evidence="2" key="1">
    <citation type="submission" date="2016-04" db="EMBL/GenBank/DDBJ databases">
        <authorList>
            <person name="Nguyen H.D."/>
            <person name="Samba Siva P."/>
            <person name="Cullis J."/>
            <person name="Levesque C.A."/>
            <person name="Hambleton S."/>
        </authorList>
    </citation>
    <scope>NUCLEOTIDE SEQUENCE</scope>
    <source>
        <strain evidence="2">DAOMC 236422</strain>
    </source>
</reference>
<feature type="compositionally biased region" description="Low complexity" evidence="1">
    <location>
        <begin position="120"/>
        <end position="129"/>
    </location>
</feature>
<evidence type="ECO:0000313" key="3">
    <source>
        <dbReference type="Proteomes" id="UP000078113"/>
    </source>
</evidence>
<evidence type="ECO:0000313" key="2">
    <source>
        <dbReference type="EMBL" id="KAE8261906.1"/>
    </source>
</evidence>
<dbReference type="Pfam" id="PF02992">
    <property type="entry name" value="Transposase_21"/>
    <property type="match status" value="1"/>
</dbReference>
<accession>A0A8X7N381</accession>
<organism evidence="2 3">
    <name type="scientific">Tilletia walkeri</name>
    <dbReference type="NCBI Taxonomy" id="117179"/>
    <lineage>
        <taxon>Eukaryota</taxon>
        <taxon>Fungi</taxon>
        <taxon>Dikarya</taxon>
        <taxon>Basidiomycota</taxon>
        <taxon>Ustilaginomycotina</taxon>
        <taxon>Exobasidiomycetes</taxon>
        <taxon>Tilletiales</taxon>
        <taxon>Tilletiaceae</taxon>
        <taxon>Tilletia</taxon>
    </lineage>
</organism>
<reference evidence="2" key="2">
    <citation type="journal article" date="2019" name="IMA Fungus">
        <title>Genome sequencing and comparison of five Tilletia species to identify candidate genes for the detection of regulated species infecting wheat.</title>
        <authorList>
            <person name="Nguyen H.D.T."/>
            <person name="Sultana T."/>
            <person name="Kesanakurti P."/>
            <person name="Hambleton S."/>
        </authorList>
    </citation>
    <scope>NUCLEOTIDE SEQUENCE</scope>
    <source>
        <strain evidence="2">DAOMC 236422</strain>
    </source>
</reference>
<feature type="compositionally biased region" description="Low complexity" evidence="1">
    <location>
        <begin position="67"/>
        <end position="81"/>
    </location>
</feature>
<sequence>MAINFRINSSDLSPRTYPAQDVDAAQQDIDWAFDFDPQPGDDLGLEPATDEEDVHMIDGDTATPHGSSDASVSPSSSASVPNHDDDEDLVAADLPLFFDDQDDDDDDGSDEERSGREDNGNSSEGSDNNQMEADADLHQPNRVEQDRPPQSRHGQQLLDDLIGEYRPGPRPHGAPRAADVVVSLEDLDSSQKATVRHFRTFIRKDLTVAAYIDIAKNTEDAAKTDGVKIMSQFKAASYVKRITKLDEQRWDMCKNSCMAFVGPNADLRRCTASRNGAPCREPRYHQNGKAKKTFVTVPILPRARAKWATGAASTYLQERAVASIQQLKDGDEDHVFLDFADGAVMWACKEKMGLFQGRGEKAYMLSVDGAQMVERKESNGWIVLLTCLNTPSNTRFRRKETFVASVIPGPNNPVDVDSFLWPIMQEFAKAARGHWLWDGKEREWFLWKAYLVFAAADQPGSQKVSHMTGTAGYSGCRVCHMVANYVSGQVTGYFPLASTGQNDDPALNVDRLQQYDPQDLPLRDDNTYADALEELAGCLTGEERAETRKLTGVSARPVLAASPAFLMPSFFPVDIFHLFGMNILSLLWEVFINPKPGDPFSLSVAQQERFARLLSDCGKCLPGSFSSGLPRDPTEFSKSHYKMFEWSLALYTFFPPFLQAIGAPEQVIEMISQLQAGVRLASSINGCTEEQRLAVRQLFISFAKLWERLYIRGQTELVYRATISIHYLLHVADYIYWHGSVIISSQARCEREAGLIKKSIRSFKSVFANIMNNVLQREHMRILDLILQDEEEDEQLDRFRLTVKIQNSHRALTEDERTQQRTCSEALVGEGVIDRVPRKPIVRGRINLPSGHMLRCNRTESDKARIACRFMAREGNGVMYAEALHFLCLGGQRNSDGKEAEVLTDSAYALACPLPNV</sequence>
<proteinExistence type="predicted"/>
<feature type="region of interest" description="Disordered" evidence="1">
    <location>
        <begin position="32"/>
        <end position="132"/>
    </location>
</feature>
<dbReference type="Proteomes" id="UP000078113">
    <property type="component" value="Unassembled WGS sequence"/>
</dbReference>
<dbReference type="InterPro" id="IPR004242">
    <property type="entry name" value="Transposase_21"/>
</dbReference>
<comment type="caution">
    <text evidence="2">The sequence shown here is derived from an EMBL/GenBank/DDBJ whole genome shotgun (WGS) entry which is preliminary data.</text>
</comment>
<name>A0A8X7N381_9BASI</name>
<dbReference type="EMBL" id="LWDG02000894">
    <property type="protein sequence ID" value="KAE8261906.1"/>
    <property type="molecule type" value="Genomic_DNA"/>
</dbReference>
<keyword evidence="3" id="KW-1185">Reference proteome</keyword>
<protein>
    <submittedName>
        <fullName evidence="2">Uncharacterized protein</fullName>
    </submittedName>
</protein>
<feature type="compositionally biased region" description="Acidic residues" evidence="1">
    <location>
        <begin position="99"/>
        <end position="110"/>
    </location>
</feature>
<evidence type="ECO:0000256" key="1">
    <source>
        <dbReference type="SAM" id="MobiDB-lite"/>
    </source>
</evidence>
<gene>
    <name evidence="2" type="ORF">A4X09_0g7575</name>
</gene>